<evidence type="ECO:0000313" key="1">
    <source>
        <dbReference type="EMBL" id="CBX91775.1"/>
    </source>
</evidence>
<accession>E4ZJI4</accession>
<keyword evidence="2" id="KW-1185">Reference proteome</keyword>
<name>E4ZJI4_LEPMJ</name>
<sequence>MQPSNPINLKLNIANPSVRILLSLIDSTLQETVRNVWIGLIGGAP</sequence>
<evidence type="ECO:0000313" key="2">
    <source>
        <dbReference type="Proteomes" id="UP000002668"/>
    </source>
</evidence>
<organism evidence="2">
    <name type="scientific">Leptosphaeria maculans (strain JN3 / isolate v23.1.3 / race Av1-4-5-6-7-8)</name>
    <name type="common">Blackleg fungus</name>
    <name type="synonym">Phoma lingam</name>
    <dbReference type="NCBI Taxonomy" id="985895"/>
    <lineage>
        <taxon>Eukaryota</taxon>
        <taxon>Fungi</taxon>
        <taxon>Dikarya</taxon>
        <taxon>Ascomycota</taxon>
        <taxon>Pezizomycotina</taxon>
        <taxon>Dothideomycetes</taxon>
        <taxon>Pleosporomycetidae</taxon>
        <taxon>Pleosporales</taxon>
        <taxon>Pleosporineae</taxon>
        <taxon>Leptosphaeriaceae</taxon>
        <taxon>Plenodomus</taxon>
        <taxon>Plenodomus lingam/Leptosphaeria maculans species complex</taxon>
    </lineage>
</organism>
<protein>
    <submittedName>
        <fullName evidence="1">Predicted protein</fullName>
    </submittedName>
</protein>
<dbReference type="HOGENOM" id="CLU_3207757_0_0_1"/>
<gene>
    <name evidence="1" type="ORF">LEMA_uP072830.1</name>
</gene>
<dbReference type="EMBL" id="FP929072">
    <property type="protein sequence ID" value="CBX91775.1"/>
    <property type="molecule type" value="Genomic_DNA"/>
</dbReference>
<dbReference type="VEuPathDB" id="FungiDB:LEMA_uP072830.1"/>
<dbReference type="AlphaFoldDB" id="E4ZJI4"/>
<reference evidence="2" key="1">
    <citation type="journal article" date="2011" name="Nat. Commun.">
        <title>Effector diversification within compartments of the Leptosphaeria maculans genome affected by Repeat-Induced Point mutations.</title>
        <authorList>
            <person name="Rouxel T."/>
            <person name="Grandaubert J."/>
            <person name="Hane J.K."/>
            <person name="Hoede C."/>
            <person name="van de Wouw A.P."/>
            <person name="Couloux A."/>
            <person name="Dominguez V."/>
            <person name="Anthouard V."/>
            <person name="Bally P."/>
            <person name="Bourras S."/>
            <person name="Cozijnsen A.J."/>
            <person name="Ciuffetti L.M."/>
            <person name="Degrave A."/>
            <person name="Dilmaghani A."/>
            <person name="Duret L."/>
            <person name="Fudal I."/>
            <person name="Goodwin S.B."/>
            <person name="Gout L."/>
            <person name="Glaser N."/>
            <person name="Linglin J."/>
            <person name="Kema G.H.J."/>
            <person name="Lapalu N."/>
            <person name="Lawrence C.B."/>
            <person name="May K."/>
            <person name="Meyer M."/>
            <person name="Ollivier B."/>
            <person name="Poulain J."/>
            <person name="Schoch C.L."/>
            <person name="Simon A."/>
            <person name="Spatafora J.W."/>
            <person name="Stachowiak A."/>
            <person name="Turgeon B.G."/>
            <person name="Tyler B.M."/>
            <person name="Vincent D."/>
            <person name="Weissenbach J."/>
            <person name="Amselem J."/>
            <person name="Quesneville H."/>
            <person name="Oliver R.P."/>
            <person name="Wincker P."/>
            <person name="Balesdent M.-H."/>
            <person name="Howlett B.J."/>
        </authorList>
    </citation>
    <scope>NUCLEOTIDE SEQUENCE [LARGE SCALE GENOMIC DNA]</scope>
    <source>
        <strain evidence="2">JN3 / isolate v23.1.3 / race Av1-4-5-6-7-8</strain>
    </source>
</reference>
<dbReference type="Proteomes" id="UP000002668">
    <property type="component" value="Genome"/>
</dbReference>
<dbReference type="InParanoid" id="E4ZJI4"/>
<proteinExistence type="predicted"/>